<keyword evidence="2" id="KW-0812">Transmembrane</keyword>
<evidence type="ECO:0000256" key="2">
    <source>
        <dbReference type="SAM" id="Phobius"/>
    </source>
</evidence>
<evidence type="ECO:0000256" key="1">
    <source>
        <dbReference type="SAM" id="MobiDB-lite"/>
    </source>
</evidence>
<dbReference type="AlphaFoldDB" id="A0A6P3Z6W1"/>
<reference evidence="4" key="1">
    <citation type="submission" date="2022-04" db="UniProtKB">
        <authorList>
            <consortium name="RefSeq"/>
        </authorList>
    </citation>
    <scope>IDENTIFICATION</scope>
    <source>
        <tissue evidence="4">In vitro plantlets</tissue>
        <tissue evidence="5">Seedling</tissue>
    </source>
</reference>
<feature type="region of interest" description="Disordered" evidence="1">
    <location>
        <begin position="124"/>
        <end position="146"/>
    </location>
</feature>
<gene>
    <name evidence="4 5" type="primary">LOC107410031</name>
</gene>
<evidence type="ECO:0000313" key="4">
    <source>
        <dbReference type="RefSeq" id="XP_015872931.1"/>
    </source>
</evidence>
<dbReference type="PANTHER" id="PTHR35708:SF3">
    <property type="entry name" value="GB|AAD25831.1"/>
    <property type="match status" value="1"/>
</dbReference>
<dbReference type="RefSeq" id="XP_015872931.1">
    <property type="nucleotide sequence ID" value="XM_016017445.2"/>
</dbReference>
<dbReference type="RefSeq" id="XP_048328097.1">
    <property type="nucleotide sequence ID" value="XM_048472140.2"/>
</dbReference>
<dbReference type="KEGG" id="zju:107410031"/>
<sequence>MVYHSCLIFKIPPPWIVFLAPFLIFMGFLGSAGYLFSIFLTSTVLILSTLFFVLFSKQKPVVLVENFFESKPQQENENIETNIEAADDHQQGISPSSSGLSESGNNQCLDQLSISEDSEVDWPFGDSVAHGGDGDQSPDYSDGSISDEDSLIEIALPSGHYVGPDHHYKEEIPTFTSSLQQKVPDLLPAADSIFKQRSLMELLAEINEMYEEDNLIEIDISMGSIKCSRFEIQA</sequence>
<proteinExistence type="predicted"/>
<keyword evidence="3" id="KW-1185">Reference proteome</keyword>
<accession>A0A6P3Z6W1</accession>
<evidence type="ECO:0000313" key="3">
    <source>
        <dbReference type="Proteomes" id="UP001652623"/>
    </source>
</evidence>
<keyword evidence="2" id="KW-0472">Membrane</keyword>
<keyword evidence="2" id="KW-1133">Transmembrane helix</keyword>
<dbReference type="GeneID" id="107410031"/>
<dbReference type="PANTHER" id="PTHR35708">
    <property type="entry name" value="GB|AAD25831.1"/>
    <property type="match status" value="1"/>
</dbReference>
<organism evidence="4">
    <name type="scientific">Ziziphus jujuba</name>
    <name type="common">Chinese jujube</name>
    <name type="synonym">Ziziphus sativa</name>
    <dbReference type="NCBI Taxonomy" id="326968"/>
    <lineage>
        <taxon>Eukaryota</taxon>
        <taxon>Viridiplantae</taxon>
        <taxon>Streptophyta</taxon>
        <taxon>Embryophyta</taxon>
        <taxon>Tracheophyta</taxon>
        <taxon>Spermatophyta</taxon>
        <taxon>Magnoliopsida</taxon>
        <taxon>eudicotyledons</taxon>
        <taxon>Gunneridae</taxon>
        <taxon>Pentapetalae</taxon>
        <taxon>rosids</taxon>
        <taxon>fabids</taxon>
        <taxon>Rosales</taxon>
        <taxon>Rhamnaceae</taxon>
        <taxon>Paliureae</taxon>
        <taxon>Ziziphus</taxon>
    </lineage>
</organism>
<protein>
    <submittedName>
        <fullName evidence="4 5">Uncharacterized protein LOC107410031</fullName>
    </submittedName>
</protein>
<evidence type="ECO:0000313" key="5">
    <source>
        <dbReference type="RefSeq" id="XP_048328097.1"/>
    </source>
</evidence>
<dbReference type="Proteomes" id="UP001652623">
    <property type="component" value="Chromosome 4"/>
</dbReference>
<feature type="transmembrane region" description="Helical" evidence="2">
    <location>
        <begin position="7"/>
        <end position="28"/>
    </location>
</feature>
<feature type="transmembrane region" description="Helical" evidence="2">
    <location>
        <begin position="34"/>
        <end position="55"/>
    </location>
</feature>
<name>A0A6P3Z6W1_ZIZJJ</name>